<comment type="similarity">
    <text evidence="1">Belongs to the multicopper oxidase family.</text>
</comment>
<sequence>MLAISALLLCFLLFTTFSQGLPNNPGILDDSLAFTQNPAVEKRQTSASPASASPTSVSTSAPLSVTPPSATTTVTYTGTPIIGTAHLPASMSKILFPSDLPWVGFPKQTASLGNNALSQAQTNGNSLLGTLLAQTFLRFIGDILGLLGAGSLIPPPSGFPWGLLTAAGTNPYTNAPTTGIVRSYNFVVSRGIIAPDGVERSALLINGGFPGPTIEANWGDTIQVTVTNNITGPEEGTALHWHALLQKGTPYEDGVPASHSITWYHSHYSAQYAGGALGPIIIHGPLNAAYDQDLGPFTLVEQVMGTNLAQVAPPSVNNLIDGKGVFDCAMTNLTCTPNEGLSKPQFTSGRSYRLRLINAGAEGIQRFSIDEHVLQVIAYDLVPIQPYTTNVVTLGIGQRADVIVHANGSRADTFWMRSTISSTCSVTNQPNGLAIVYYQNANTNTTPNSTAWPIDDSRCANDPLNMTLPYEAITPPSPDTTVNIALNFEINATGHFLWTMNDSTFRVNYNDPILLLADAGNDSYPYDPEWNVYKFGTNKSFVIVINNQSPVAHPMHIHGHNMYVLHEGVGSWDGSTVRPNNPMRRDVQLLQPSGYIAIEVVADNPSVWPFHCHIAWHVSGGLYVNILERPDLILSQVKVLTSANNLCTSWNAFTSKDMVDQIDSGL</sequence>
<dbReference type="Pfam" id="PF00394">
    <property type="entry name" value="Cu-oxidase"/>
    <property type="match status" value="1"/>
</dbReference>
<dbReference type="Proteomes" id="UP001203852">
    <property type="component" value="Unassembled WGS sequence"/>
</dbReference>
<keyword evidence="6" id="KW-0732">Signal</keyword>
<gene>
    <name evidence="10" type="ORF">EDD36DRAFT_454148</name>
</gene>
<dbReference type="PANTHER" id="PTHR11709:SF145">
    <property type="entry name" value="LCC1"/>
    <property type="match status" value="1"/>
</dbReference>
<evidence type="ECO:0000256" key="5">
    <source>
        <dbReference type="SAM" id="MobiDB-lite"/>
    </source>
</evidence>
<dbReference type="AlphaFoldDB" id="A0AAN6DNI5"/>
<evidence type="ECO:0000313" key="11">
    <source>
        <dbReference type="Proteomes" id="UP001203852"/>
    </source>
</evidence>
<evidence type="ECO:0000256" key="3">
    <source>
        <dbReference type="ARBA" id="ARBA00023002"/>
    </source>
</evidence>
<dbReference type="PROSITE" id="PS00080">
    <property type="entry name" value="MULTICOPPER_OXIDASE2"/>
    <property type="match status" value="1"/>
</dbReference>
<dbReference type="InterPro" id="IPR002355">
    <property type="entry name" value="Cu_oxidase_Cu_BS"/>
</dbReference>
<evidence type="ECO:0000256" key="4">
    <source>
        <dbReference type="ARBA" id="ARBA00023008"/>
    </source>
</evidence>
<dbReference type="Pfam" id="PF07731">
    <property type="entry name" value="Cu-oxidase_2"/>
    <property type="match status" value="1"/>
</dbReference>
<dbReference type="Gene3D" id="2.60.40.420">
    <property type="entry name" value="Cupredoxins - blue copper proteins"/>
    <property type="match status" value="3"/>
</dbReference>
<name>A0AAN6DNI5_9EURO</name>
<comment type="caution">
    <text evidence="10">The sequence shown here is derived from an EMBL/GenBank/DDBJ whole genome shotgun (WGS) entry which is preliminary data.</text>
</comment>
<dbReference type="GO" id="GO:0005507">
    <property type="term" value="F:copper ion binding"/>
    <property type="evidence" value="ECO:0007669"/>
    <property type="project" value="InterPro"/>
</dbReference>
<evidence type="ECO:0000256" key="2">
    <source>
        <dbReference type="ARBA" id="ARBA00022723"/>
    </source>
</evidence>
<keyword evidence="2" id="KW-0479">Metal-binding</keyword>
<dbReference type="CDD" id="cd13880">
    <property type="entry name" value="CuRO_2_MaLCC_like"/>
    <property type="match status" value="1"/>
</dbReference>
<feature type="signal peptide" evidence="6">
    <location>
        <begin position="1"/>
        <end position="20"/>
    </location>
</feature>
<feature type="domain" description="Plastocyanin-like" evidence="7">
    <location>
        <begin position="305"/>
        <end position="441"/>
    </location>
</feature>
<keyword evidence="3" id="KW-0560">Oxidoreductase</keyword>
<keyword evidence="4" id="KW-0186">Copper</keyword>
<reference evidence="10" key="1">
    <citation type="journal article" date="2022" name="bioRxiv">
        <title>Deciphering the potential niche of two novel black yeast fungi from a biological soil crust based on their genomes, phenotypes, and melanin regulation.</title>
        <authorList>
            <consortium name="DOE Joint Genome Institute"/>
            <person name="Carr E.C."/>
            <person name="Barton Q."/>
            <person name="Grambo S."/>
            <person name="Sullivan M."/>
            <person name="Renfro C.M."/>
            <person name="Kuo A."/>
            <person name="Pangilinan J."/>
            <person name="Lipzen A."/>
            <person name="Keymanesh K."/>
            <person name="Savage E."/>
            <person name="Barry K."/>
            <person name="Grigoriev I.V."/>
            <person name="Riekhof W.R."/>
            <person name="Harris S.S."/>
        </authorList>
    </citation>
    <scope>NUCLEOTIDE SEQUENCE</scope>
    <source>
        <strain evidence="10">JF 03-4F</strain>
    </source>
</reference>
<proteinExistence type="inferred from homology"/>
<organism evidence="10 11">
    <name type="scientific">Exophiala viscosa</name>
    <dbReference type="NCBI Taxonomy" id="2486360"/>
    <lineage>
        <taxon>Eukaryota</taxon>
        <taxon>Fungi</taxon>
        <taxon>Dikarya</taxon>
        <taxon>Ascomycota</taxon>
        <taxon>Pezizomycotina</taxon>
        <taxon>Eurotiomycetes</taxon>
        <taxon>Chaetothyriomycetidae</taxon>
        <taxon>Chaetothyriales</taxon>
        <taxon>Herpotrichiellaceae</taxon>
        <taxon>Exophiala</taxon>
    </lineage>
</organism>
<evidence type="ECO:0000259" key="8">
    <source>
        <dbReference type="Pfam" id="PF07731"/>
    </source>
</evidence>
<feature type="domain" description="Plastocyanin-like" evidence="9">
    <location>
        <begin position="191"/>
        <end position="257"/>
    </location>
</feature>
<feature type="domain" description="Plastocyanin-like" evidence="8">
    <location>
        <begin position="515"/>
        <end position="630"/>
    </location>
</feature>
<accession>A0AAN6DNI5</accession>
<dbReference type="InterPro" id="IPR008972">
    <property type="entry name" value="Cupredoxin"/>
</dbReference>
<dbReference type="InterPro" id="IPR011706">
    <property type="entry name" value="Cu-oxidase_C"/>
</dbReference>
<dbReference type="Pfam" id="PF07732">
    <property type="entry name" value="Cu-oxidase_3"/>
    <property type="match status" value="1"/>
</dbReference>
<dbReference type="InterPro" id="IPR011707">
    <property type="entry name" value="Cu-oxidase-like_N"/>
</dbReference>
<dbReference type="GO" id="GO:0016491">
    <property type="term" value="F:oxidoreductase activity"/>
    <property type="evidence" value="ECO:0007669"/>
    <property type="project" value="UniProtKB-KW"/>
</dbReference>
<dbReference type="InterPro" id="IPR001117">
    <property type="entry name" value="Cu-oxidase_2nd"/>
</dbReference>
<protein>
    <submittedName>
        <fullName evidence="10">Cupredoxin</fullName>
    </submittedName>
</protein>
<dbReference type="PANTHER" id="PTHR11709">
    <property type="entry name" value="MULTI-COPPER OXIDASE"/>
    <property type="match status" value="1"/>
</dbReference>
<feature type="compositionally biased region" description="Low complexity" evidence="5">
    <location>
        <begin position="45"/>
        <end position="68"/>
    </location>
</feature>
<feature type="region of interest" description="Disordered" evidence="5">
    <location>
        <begin position="39"/>
        <end position="68"/>
    </location>
</feature>
<dbReference type="SUPFAM" id="SSF49503">
    <property type="entry name" value="Cupredoxins"/>
    <property type="match status" value="3"/>
</dbReference>
<keyword evidence="11" id="KW-1185">Reference proteome</keyword>
<dbReference type="EMBL" id="MU404362">
    <property type="protein sequence ID" value="KAI1608787.1"/>
    <property type="molecule type" value="Genomic_DNA"/>
</dbReference>
<dbReference type="CDD" id="cd13901">
    <property type="entry name" value="CuRO_3_MaLCC_like"/>
    <property type="match status" value="1"/>
</dbReference>
<evidence type="ECO:0000313" key="10">
    <source>
        <dbReference type="EMBL" id="KAI1608787.1"/>
    </source>
</evidence>
<dbReference type="InterPro" id="IPR045087">
    <property type="entry name" value="Cu-oxidase_fam"/>
</dbReference>
<evidence type="ECO:0000259" key="9">
    <source>
        <dbReference type="Pfam" id="PF07732"/>
    </source>
</evidence>
<feature type="chain" id="PRO_5042898485" evidence="6">
    <location>
        <begin position="21"/>
        <end position="666"/>
    </location>
</feature>
<evidence type="ECO:0000256" key="6">
    <source>
        <dbReference type="SAM" id="SignalP"/>
    </source>
</evidence>
<evidence type="ECO:0000256" key="1">
    <source>
        <dbReference type="ARBA" id="ARBA00010609"/>
    </source>
</evidence>
<evidence type="ECO:0000259" key="7">
    <source>
        <dbReference type="Pfam" id="PF00394"/>
    </source>
</evidence>